<dbReference type="GO" id="GO:0005524">
    <property type="term" value="F:ATP binding"/>
    <property type="evidence" value="ECO:0007669"/>
    <property type="project" value="UniProtKB-KW"/>
</dbReference>
<feature type="domain" description="AMP-dependent synthetase/ligase" evidence="5">
    <location>
        <begin position="127"/>
        <end position="500"/>
    </location>
</feature>
<dbReference type="PANTHER" id="PTHR42921">
    <property type="entry name" value="ACETOACETYL-COA SYNTHETASE"/>
    <property type="match status" value="1"/>
</dbReference>
<dbReference type="Gene3D" id="3.30.300.30">
    <property type="match status" value="1"/>
</dbReference>
<dbReference type="InterPro" id="IPR032387">
    <property type="entry name" value="ACAS_N"/>
</dbReference>
<dbReference type="GO" id="GO:0006629">
    <property type="term" value="P:lipid metabolic process"/>
    <property type="evidence" value="ECO:0007669"/>
    <property type="project" value="InterPro"/>
</dbReference>
<dbReference type="InterPro" id="IPR042099">
    <property type="entry name" value="ANL_N_sf"/>
</dbReference>
<organism evidence="7 8">
    <name type="scientific">Sulfobacillus benefaciens</name>
    <dbReference type="NCBI Taxonomy" id="453960"/>
    <lineage>
        <taxon>Bacteria</taxon>
        <taxon>Bacillati</taxon>
        <taxon>Bacillota</taxon>
        <taxon>Clostridia</taxon>
        <taxon>Eubacteriales</taxon>
        <taxon>Clostridiales Family XVII. Incertae Sedis</taxon>
        <taxon>Sulfobacillus</taxon>
    </lineage>
</organism>
<comment type="caution">
    <text evidence="7">The sequence shown here is derived from an EMBL/GenBank/DDBJ whole genome shotgun (WGS) entry which is preliminary data.</text>
</comment>
<keyword evidence="3" id="KW-0547">Nucleotide-binding</keyword>
<proteinExistence type="inferred from homology"/>
<keyword evidence="2 7" id="KW-0436">Ligase</keyword>
<dbReference type="InterPro" id="IPR020845">
    <property type="entry name" value="AMP-binding_CS"/>
</dbReference>
<dbReference type="PANTHER" id="PTHR42921:SF1">
    <property type="entry name" value="ACETOACETYL-COA SYNTHETASE"/>
    <property type="match status" value="1"/>
</dbReference>
<dbReference type="Proteomes" id="UP000242972">
    <property type="component" value="Unassembled WGS sequence"/>
</dbReference>
<dbReference type="NCBIfam" id="NF002937">
    <property type="entry name" value="PRK03584.1"/>
    <property type="match status" value="1"/>
</dbReference>
<dbReference type="InterPro" id="IPR000873">
    <property type="entry name" value="AMP-dep_synth/lig_dom"/>
</dbReference>
<evidence type="ECO:0000259" key="5">
    <source>
        <dbReference type="Pfam" id="PF00501"/>
    </source>
</evidence>
<dbReference type="InterPro" id="IPR005914">
    <property type="entry name" value="Acac_CoA_synth"/>
</dbReference>
<dbReference type="NCBIfam" id="TIGR01217">
    <property type="entry name" value="ac_ac_CoA_syn"/>
    <property type="match status" value="1"/>
</dbReference>
<evidence type="ECO:0000259" key="6">
    <source>
        <dbReference type="Pfam" id="PF16177"/>
    </source>
</evidence>
<dbReference type="Gene3D" id="3.40.50.12780">
    <property type="entry name" value="N-terminal domain of ligase-like"/>
    <property type="match status" value="1"/>
</dbReference>
<accession>A0A2T2XJQ6</accession>
<dbReference type="Pfam" id="PF00501">
    <property type="entry name" value="AMP-binding"/>
    <property type="match status" value="1"/>
</dbReference>
<gene>
    <name evidence="7" type="ORF">C7B46_04670</name>
</gene>
<dbReference type="EMBL" id="PXYW01000007">
    <property type="protein sequence ID" value="PSR34733.1"/>
    <property type="molecule type" value="Genomic_DNA"/>
</dbReference>
<evidence type="ECO:0000313" key="7">
    <source>
        <dbReference type="EMBL" id="PSR34733.1"/>
    </source>
</evidence>
<dbReference type="Pfam" id="PF16177">
    <property type="entry name" value="ACAS_N"/>
    <property type="match status" value="1"/>
</dbReference>
<keyword evidence="4" id="KW-0067">ATP-binding</keyword>
<reference evidence="7 8" key="1">
    <citation type="journal article" date="2014" name="BMC Genomics">
        <title>Comparison of environmental and isolate Sulfobacillus genomes reveals diverse carbon, sulfur, nitrogen, and hydrogen metabolisms.</title>
        <authorList>
            <person name="Justice N.B."/>
            <person name="Norman A."/>
            <person name="Brown C.T."/>
            <person name="Singh A."/>
            <person name="Thomas B.C."/>
            <person name="Banfield J.F."/>
        </authorList>
    </citation>
    <scope>NUCLEOTIDE SEQUENCE [LARGE SCALE GENOMIC DNA]</scope>
    <source>
        <strain evidence="7">AMDSBA4</strain>
    </source>
</reference>
<evidence type="ECO:0000256" key="2">
    <source>
        <dbReference type="ARBA" id="ARBA00022598"/>
    </source>
</evidence>
<dbReference type="AlphaFoldDB" id="A0A2T2XJQ6"/>
<dbReference type="SUPFAM" id="SSF56801">
    <property type="entry name" value="Acetyl-CoA synthetase-like"/>
    <property type="match status" value="1"/>
</dbReference>
<evidence type="ECO:0000256" key="3">
    <source>
        <dbReference type="ARBA" id="ARBA00022741"/>
    </source>
</evidence>
<comment type="similarity">
    <text evidence="1">Belongs to the ATP-dependent AMP-binding enzyme family.</text>
</comment>
<dbReference type="PROSITE" id="PS00455">
    <property type="entry name" value="AMP_BINDING"/>
    <property type="match status" value="1"/>
</dbReference>
<dbReference type="InterPro" id="IPR045851">
    <property type="entry name" value="AMP-bd_C_sf"/>
</dbReference>
<dbReference type="GO" id="GO:0030729">
    <property type="term" value="F:acetoacetate-CoA ligase activity"/>
    <property type="evidence" value="ECO:0007669"/>
    <property type="project" value="InterPro"/>
</dbReference>
<evidence type="ECO:0000256" key="1">
    <source>
        <dbReference type="ARBA" id="ARBA00006432"/>
    </source>
</evidence>
<evidence type="ECO:0000313" key="8">
    <source>
        <dbReference type="Proteomes" id="UP000242972"/>
    </source>
</evidence>
<name>A0A2T2XJQ6_9FIRM</name>
<evidence type="ECO:0000256" key="4">
    <source>
        <dbReference type="ARBA" id="ARBA00022840"/>
    </source>
</evidence>
<protein>
    <submittedName>
        <fullName evidence="7">Acetoacetate--CoA ligase</fullName>
    </submittedName>
</protein>
<sequence length="686" mass="75825">MVSHGGIYCCVWRSRHLRDGFLDGWRRVGGLSEGDILWRPSPELVKRANITRFMDWLGQEGRVFDNYEQLWQWSTDSLEQFWDSIWRYFALPGRGTAPVLESRQMPGAVWFHDSMVNYAAALLRPYATPDREAILWANEAGARRSMTVGELSAEAGALAQTLKNWGVGPGDRVAAYLPNIPQTVVAFIAVASLGAVWSVCSPDFGVPSVVDRFQQIAPKVLLVVDGYPYHGRWYDRASESRSLRDSLNSVEHTIAVSYQGSDEGWMGPGVLSWSQAVQNPHPLAFREVPFAHPLWILYSSGTTGLPKPIVHSHGGMLLSHLVNGSFHLDLTPQDRFFWYSTTGWMMWNVVVSGLLAGSTIALYDGNPAYPGPDALWRWAAKEDITIFGTSAAFLHNSMKAQIEPKKFGDWSQLRAVASTGSPLTPEGYEWIYGAVKPDVWLAPASGGTDICAAFVGGCPILPVRSGEMQCRALGAKVEAYDANGLPVIDATGELVVTEPMPSMPIYLWGDVDGSRYRSSYFDMYPGVWRHGDWIRITSYGSAVIYGRSDSTINRYGVRMGSSDIYRVVEAVPGVKDSLVVDLEYRGGRSFMALFIKIDDTEADKVRQAIREAIKIRLSPRHLPDDIVVVPDIPKTLNGKKLEVPIRRILQGVQVDAAVSADAMANPDSLDAFVTYAQTLIPPSEKG</sequence>
<feature type="domain" description="Acetyl-coenzyme A synthetase N-terminal" evidence="6">
    <location>
        <begin position="67"/>
        <end position="119"/>
    </location>
</feature>